<keyword evidence="2" id="KW-0805">Transcription regulation</keyword>
<dbReference type="AlphaFoldDB" id="A0AA38LQC0"/>
<dbReference type="Pfam" id="PF00010">
    <property type="entry name" value="HLH"/>
    <property type="match status" value="1"/>
</dbReference>
<dbReference type="GO" id="GO:0005634">
    <property type="term" value="C:nucleus"/>
    <property type="evidence" value="ECO:0007669"/>
    <property type="project" value="UniProtKB-SubCell"/>
</dbReference>
<evidence type="ECO:0000256" key="2">
    <source>
        <dbReference type="ARBA" id="ARBA00023015"/>
    </source>
</evidence>
<dbReference type="GO" id="GO:0046983">
    <property type="term" value="F:protein dimerization activity"/>
    <property type="evidence" value="ECO:0007669"/>
    <property type="project" value="InterPro"/>
</dbReference>
<gene>
    <name evidence="7" type="ORF">KI387_004107</name>
</gene>
<feature type="coiled-coil region" evidence="5">
    <location>
        <begin position="138"/>
        <end position="165"/>
    </location>
</feature>
<dbReference type="SUPFAM" id="SSF47459">
    <property type="entry name" value="HLH, helix-loop-helix DNA-binding domain"/>
    <property type="match status" value="1"/>
</dbReference>
<organism evidence="7 8">
    <name type="scientific">Taxus chinensis</name>
    <name type="common">Chinese yew</name>
    <name type="synonym">Taxus wallichiana var. chinensis</name>
    <dbReference type="NCBI Taxonomy" id="29808"/>
    <lineage>
        <taxon>Eukaryota</taxon>
        <taxon>Viridiplantae</taxon>
        <taxon>Streptophyta</taxon>
        <taxon>Embryophyta</taxon>
        <taxon>Tracheophyta</taxon>
        <taxon>Spermatophyta</taxon>
        <taxon>Pinopsida</taxon>
        <taxon>Pinidae</taxon>
        <taxon>Conifers II</taxon>
        <taxon>Cupressales</taxon>
        <taxon>Taxaceae</taxon>
        <taxon>Taxus</taxon>
    </lineage>
</organism>
<evidence type="ECO:0000256" key="3">
    <source>
        <dbReference type="ARBA" id="ARBA00023163"/>
    </source>
</evidence>
<dbReference type="GO" id="GO:0043565">
    <property type="term" value="F:sequence-specific DNA binding"/>
    <property type="evidence" value="ECO:0007669"/>
    <property type="project" value="TreeGrafter"/>
</dbReference>
<dbReference type="PANTHER" id="PTHR31945">
    <property type="entry name" value="TRANSCRIPTION FACTOR SCREAM2-RELATED"/>
    <property type="match status" value="1"/>
</dbReference>
<evidence type="ECO:0000313" key="7">
    <source>
        <dbReference type="EMBL" id="KAH9331999.1"/>
    </source>
</evidence>
<comment type="caution">
    <text evidence="7">The sequence shown here is derived from an EMBL/GenBank/DDBJ whole genome shotgun (WGS) entry which is preliminary data.</text>
</comment>
<dbReference type="EMBL" id="JAHRHJ020000001">
    <property type="protein sequence ID" value="KAH9331999.1"/>
    <property type="molecule type" value="Genomic_DNA"/>
</dbReference>
<dbReference type="Proteomes" id="UP000824469">
    <property type="component" value="Unassembled WGS sequence"/>
</dbReference>
<comment type="subcellular location">
    <subcellularLocation>
        <location evidence="1">Nucleus</location>
    </subcellularLocation>
</comment>
<reference evidence="7 8" key="1">
    <citation type="journal article" date="2021" name="Nat. Plants">
        <title>The Taxus genome provides insights into paclitaxel biosynthesis.</title>
        <authorList>
            <person name="Xiong X."/>
            <person name="Gou J."/>
            <person name="Liao Q."/>
            <person name="Li Y."/>
            <person name="Zhou Q."/>
            <person name="Bi G."/>
            <person name="Li C."/>
            <person name="Du R."/>
            <person name="Wang X."/>
            <person name="Sun T."/>
            <person name="Guo L."/>
            <person name="Liang H."/>
            <person name="Lu P."/>
            <person name="Wu Y."/>
            <person name="Zhang Z."/>
            <person name="Ro D.K."/>
            <person name="Shang Y."/>
            <person name="Huang S."/>
            <person name="Yan J."/>
        </authorList>
    </citation>
    <scope>NUCLEOTIDE SEQUENCE [LARGE SCALE GENOMIC DNA]</scope>
    <source>
        <strain evidence="7">Ta-2019</strain>
    </source>
</reference>
<dbReference type="InterPro" id="IPR011598">
    <property type="entry name" value="bHLH_dom"/>
</dbReference>
<keyword evidence="3" id="KW-0804">Transcription</keyword>
<dbReference type="GO" id="GO:0003700">
    <property type="term" value="F:DNA-binding transcription factor activity"/>
    <property type="evidence" value="ECO:0007669"/>
    <property type="project" value="TreeGrafter"/>
</dbReference>
<feature type="non-terminal residue" evidence="7">
    <location>
        <position position="1"/>
    </location>
</feature>
<feature type="domain" description="BHLH" evidence="6">
    <location>
        <begin position="98"/>
        <end position="148"/>
    </location>
</feature>
<name>A0AA38LQC0_TAXCH</name>
<protein>
    <recommendedName>
        <fullName evidence="6">BHLH domain-containing protein</fullName>
    </recommendedName>
</protein>
<evidence type="ECO:0000259" key="6">
    <source>
        <dbReference type="PROSITE" id="PS50888"/>
    </source>
</evidence>
<keyword evidence="5" id="KW-0175">Coiled coil</keyword>
<dbReference type="InterPro" id="IPR051358">
    <property type="entry name" value="TF_AMS/ICE1/BHLH6-like"/>
</dbReference>
<feature type="non-terminal residue" evidence="7">
    <location>
        <position position="244"/>
    </location>
</feature>
<keyword evidence="4" id="KW-0539">Nucleus</keyword>
<dbReference type="SMART" id="SM00353">
    <property type="entry name" value="HLH"/>
    <property type="match status" value="1"/>
</dbReference>
<proteinExistence type="predicted"/>
<keyword evidence="8" id="KW-1185">Reference proteome</keyword>
<evidence type="ECO:0000313" key="8">
    <source>
        <dbReference type="Proteomes" id="UP000824469"/>
    </source>
</evidence>
<evidence type="ECO:0000256" key="5">
    <source>
        <dbReference type="SAM" id="Coils"/>
    </source>
</evidence>
<evidence type="ECO:0000256" key="4">
    <source>
        <dbReference type="ARBA" id="ARBA00023242"/>
    </source>
</evidence>
<dbReference type="PANTHER" id="PTHR31945:SF11">
    <property type="entry name" value="TRANSCRIPTION FACTOR ABORTED MICROSPORES"/>
    <property type="match status" value="1"/>
</dbReference>
<dbReference type="Gene3D" id="4.10.280.10">
    <property type="entry name" value="Helix-loop-helix DNA-binding domain"/>
    <property type="match status" value="1"/>
</dbReference>
<accession>A0AA38LQC0</accession>
<sequence>SARGTESSLSLRRTPKIPYRLHVELETIHSRLFPIAKNQRFAMDCTQIPLYWPEPDWDNIFTDVEIHESRDEEIQIIPAPPHLSNRDASDTAAAKKRKRIQSIVFSERARRKQMRQFLSTLTSVVPIPNTKVARYCLIEETIKYIEKLHQQVQDLKKKREQLLGMKKNRLQELSSPWPWPCRDHNVNVDVEVFGDEVIIRITSLKMPRNLWKIYQVIEAQHFMDIQSADIYSGDCFVFLSFRAT</sequence>
<dbReference type="PROSITE" id="PS50888">
    <property type="entry name" value="BHLH"/>
    <property type="match status" value="1"/>
</dbReference>
<dbReference type="InterPro" id="IPR036638">
    <property type="entry name" value="HLH_DNA-bd_sf"/>
</dbReference>
<evidence type="ECO:0000256" key="1">
    <source>
        <dbReference type="ARBA" id="ARBA00004123"/>
    </source>
</evidence>